<proteinExistence type="predicted"/>
<gene>
    <name evidence="1" type="ORF">HJG63_011445</name>
</gene>
<organism evidence="1 2">
    <name type="scientific">Rousettus aegyptiacus</name>
    <name type="common">Egyptian fruit bat</name>
    <name type="synonym">Pteropus aegyptiacus</name>
    <dbReference type="NCBI Taxonomy" id="9407"/>
    <lineage>
        <taxon>Eukaryota</taxon>
        <taxon>Metazoa</taxon>
        <taxon>Chordata</taxon>
        <taxon>Craniata</taxon>
        <taxon>Vertebrata</taxon>
        <taxon>Euteleostomi</taxon>
        <taxon>Mammalia</taxon>
        <taxon>Eutheria</taxon>
        <taxon>Laurasiatheria</taxon>
        <taxon>Chiroptera</taxon>
        <taxon>Yinpterochiroptera</taxon>
        <taxon>Pteropodoidea</taxon>
        <taxon>Pteropodidae</taxon>
        <taxon>Rousettinae</taxon>
        <taxon>Rousettus</taxon>
    </lineage>
</organism>
<name>A0A7J8H1X7_ROUAE</name>
<comment type="caution">
    <text evidence="1">The sequence shown here is derived from an EMBL/GenBank/DDBJ whole genome shotgun (WGS) entry which is preliminary data.</text>
</comment>
<keyword evidence="2" id="KW-1185">Reference proteome</keyword>
<reference evidence="1 2" key="1">
    <citation type="journal article" date="2020" name="Nature">
        <title>Six reference-quality genomes reveal evolution of bat adaptations.</title>
        <authorList>
            <person name="Jebb D."/>
            <person name="Huang Z."/>
            <person name="Pippel M."/>
            <person name="Hughes G.M."/>
            <person name="Lavrichenko K."/>
            <person name="Devanna P."/>
            <person name="Winkler S."/>
            <person name="Jermiin L.S."/>
            <person name="Skirmuntt E.C."/>
            <person name="Katzourakis A."/>
            <person name="Burkitt-Gray L."/>
            <person name="Ray D.A."/>
            <person name="Sullivan K.A.M."/>
            <person name="Roscito J.G."/>
            <person name="Kirilenko B.M."/>
            <person name="Davalos L.M."/>
            <person name="Corthals A.P."/>
            <person name="Power M.L."/>
            <person name="Jones G."/>
            <person name="Ransome R.D."/>
            <person name="Dechmann D.K.N."/>
            <person name="Locatelli A.G."/>
            <person name="Puechmaille S.J."/>
            <person name="Fedrigo O."/>
            <person name="Jarvis E.D."/>
            <person name="Hiller M."/>
            <person name="Vernes S.C."/>
            <person name="Myers E.W."/>
            <person name="Teeling E.C."/>
        </authorList>
    </citation>
    <scope>NUCLEOTIDE SEQUENCE [LARGE SCALE GENOMIC DNA]</scope>
    <source>
        <strain evidence="1">MRouAeg1</strain>
        <tissue evidence="1">Muscle</tissue>
    </source>
</reference>
<dbReference type="Proteomes" id="UP000593571">
    <property type="component" value="Unassembled WGS sequence"/>
</dbReference>
<dbReference type="EMBL" id="JACASE010000005">
    <property type="protein sequence ID" value="KAF6466168.1"/>
    <property type="molecule type" value="Genomic_DNA"/>
</dbReference>
<protein>
    <submittedName>
        <fullName evidence="1">Uncharacterized protein</fullName>
    </submittedName>
</protein>
<dbReference type="AlphaFoldDB" id="A0A7J8H1X7"/>
<accession>A0A7J8H1X7</accession>
<evidence type="ECO:0000313" key="1">
    <source>
        <dbReference type="EMBL" id="KAF6466168.1"/>
    </source>
</evidence>
<evidence type="ECO:0000313" key="2">
    <source>
        <dbReference type="Proteomes" id="UP000593571"/>
    </source>
</evidence>
<sequence>MGGWPELPAGQRADGLRVLLWALPAPAPASHAVGVYSCRSRGPLAGQTLLLPLVGFLALGEPAPGQIKTPDVSGCRSCPPWRPLAPQEPQERTPWHPLSWGPLPSGASRYRQGSMPVPVAGWLFGPGRAAWR</sequence>